<reference evidence="1 2" key="1">
    <citation type="submission" date="2017-11" db="EMBL/GenBank/DDBJ databases">
        <title>De novo assembly and phasing of dikaryotic genomes from two isolates of Puccinia coronata f. sp. avenae, the causal agent of oat crown rust.</title>
        <authorList>
            <person name="Miller M.E."/>
            <person name="Zhang Y."/>
            <person name="Omidvar V."/>
            <person name="Sperschneider J."/>
            <person name="Schwessinger B."/>
            <person name="Raley C."/>
            <person name="Palmer J.M."/>
            <person name="Garnica D."/>
            <person name="Upadhyaya N."/>
            <person name="Rathjen J."/>
            <person name="Taylor J.M."/>
            <person name="Park R.F."/>
            <person name="Dodds P.N."/>
            <person name="Hirsch C.D."/>
            <person name="Kianian S.F."/>
            <person name="Figueroa M."/>
        </authorList>
    </citation>
    <scope>NUCLEOTIDE SEQUENCE [LARGE SCALE GENOMIC DNA]</scope>
    <source>
        <strain evidence="1">12NC29</strain>
    </source>
</reference>
<comment type="caution">
    <text evidence="1">The sequence shown here is derived from an EMBL/GenBank/DDBJ whole genome shotgun (WGS) entry which is preliminary data.</text>
</comment>
<dbReference type="Proteomes" id="UP000235388">
    <property type="component" value="Unassembled WGS sequence"/>
</dbReference>
<evidence type="ECO:0000313" key="2">
    <source>
        <dbReference type="Proteomes" id="UP000235388"/>
    </source>
</evidence>
<name>A0A2N5W794_9BASI</name>
<sequence>MANCTRLPVAGAGIFLKFQTNWAPAPTPAPAQAGTLVQVAGNRGYPPFHLLLGLVSSESSIPSLLRAPALVIKLGELTKLNDQHILLVIVQLTKLDDQCMVINLGDLTKLGTVRTCPTSQVPAGGYRVPANRYRFATSIKEPEWAQKEVEILTICNPRQKAT</sequence>
<organism evidence="1 2">
    <name type="scientific">Puccinia coronata f. sp. avenae</name>
    <dbReference type="NCBI Taxonomy" id="200324"/>
    <lineage>
        <taxon>Eukaryota</taxon>
        <taxon>Fungi</taxon>
        <taxon>Dikarya</taxon>
        <taxon>Basidiomycota</taxon>
        <taxon>Pucciniomycotina</taxon>
        <taxon>Pucciniomycetes</taxon>
        <taxon>Pucciniales</taxon>
        <taxon>Pucciniaceae</taxon>
        <taxon>Puccinia</taxon>
    </lineage>
</organism>
<proteinExistence type="predicted"/>
<dbReference type="EMBL" id="PGCJ01000005">
    <property type="protein sequence ID" value="PLW58107.1"/>
    <property type="molecule type" value="Genomic_DNA"/>
</dbReference>
<gene>
    <name evidence="1" type="ORF">PCANC_04114</name>
</gene>
<keyword evidence="2" id="KW-1185">Reference proteome</keyword>
<dbReference type="AlphaFoldDB" id="A0A2N5W794"/>
<protein>
    <submittedName>
        <fullName evidence="1">Uncharacterized protein</fullName>
    </submittedName>
</protein>
<accession>A0A2N5W794</accession>
<evidence type="ECO:0000313" key="1">
    <source>
        <dbReference type="EMBL" id="PLW58107.1"/>
    </source>
</evidence>